<dbReference type="Gene3D" id="3.30.30.30">
    <property type="match status" value="1"/>
</dbReference>
<reference evidence="4 5" key="1">
    <citation type="submission" date="2024-01" db="EMBL/GenBank/DDBJ databases">
        <authorList>
            <person name="Waweru B."/>
        </authorList>
    </citation>
    <scope>NUCLEOTIDE SEQUENCE [LARGE SCALE GENOMIC DNA]</scope>
</reference>
<sequence>MVMSRNLSKERKFEDNEVQRDIKLVLYEIMNKDGKPYIRVKIKDGEIKKKHDKDARKFNGALGKIKRECEHAKRALVARH</sequence>
<dbReference type="Proteomes" id="UP001314170">
    <property type="component" value="Unassembled WGS sequence"/>
</dbReference>
<name>A0AAV1STL6_9ROSI</name>
<dbReference type="FunFam" id="3.30.30.30:FF:000005">
    <property type="entry name" value="Heat shock protein ssb1"/>
    <property type="match status" value="1"/>
</dbReference>
<evidence type="ECO:0000256" key="2">
    <source>
        <dbReference type="ARBA" id="ARBA00022741"/>
    </source>
</evidence>
<evidence type="ECO:0000313" key="5">
    <source>
        <dbReference type="Proteomes" id="UP001314170"/>
    </source>
</evidence>
<comment type="caution">
    <text evidence="4">The sequence shown here is derived from an EMBL/GenBank/DDBJ whole genome shotgun (WGS) entry which is preliminary data.</text>
</comment>
<gene>
    <name evidence="4" type="ORF">DCAF_LOCUS26294</name>
</gene>
<dbReference type="GO" id="GO:0005524">
    <property type="term" value="F:ATP binding"/>
    <property type="evidence" value="ECO:0007669"/>
    <property type="project" value="UniProtKB-KW"/>
</dbReference>
<dbReference type="EMBL" id="CAWUPB010001197">
    <property type="protein sequence ID" value="CAK7356029.1"/>
    <property type="molecule type" value="Genomic_DNA"/>
</dbReference>
<organism evidence="4 5">
    <name type="scientific">Dovyalis caffra</name>
    <dbReference type="NCBI Taxonomy" id="77055"/>
    <lineage>
        <taxon>Eukaryota</taxon>
        <taxon>Viridiplantae</taxon>
        <taxon>Streptophyta</taxon>
        <taxon>Embryophyta</taxon>
        <taxon>Tracheophyta</taxon>
        <taxon>Spermatophyta</taxon>
        <taxon>Magnoliopsida</taxon>
        <taxon>eudicotyledons</taxon>
        <taxon>Gunneridae</taxon>
        <taxon>Pentapetalae</taxon>
        <taxon>rosids</taxon>
        <taxon>fabids</taxon>
        <taxon>Malpighiales</taxon>
        <taxon>Salicaceae</taxon>
        <taxon>Flacourtieae</taxon>
        <taxon>Dovyalis</taxon>
    </lineage>
</organism>
<keyword evidence="5" id="KW-1185">Reference proteome</keyword>
<evidence type="ECO:0000256" key="1">
    <source>
        <dbReference type="ARBA" id="ARBA00004319"/>
    </source>
</evidence>
<proteinExistence type="predicted"/>
<keyword evidence="3" id="KW-0067">ATP-binding</keyword>
<evidence type="ECO:0000313" key="4">
    <source>
        <dbReference type="EMBL" id="CAK7356029.1"/>
    </source>
</evidence>
<dbReference type="GO" id="GO:0005788">
    <property type="term" value="C:endoplasmic reticulum lumen"/>
    <property type="evidence" value="ECO:0007669"/>
    <property type="project" value="UniProtKB-SubCell"/>
</dbReference>
<evidence type="ECO:0000256" key="3">
    <source>
        <dbReference type="ARBA" id="ARBA00022840"/>
    </source>
</evidence>
<comment type="subcellular location">
    <subcellularLocation>
        <location evidence="1">Endoplasmic reticulum lumen</location>
    </subcellularLocation>
</comment>
<protein>
    <submittedName>
        <fullName evidence="4">Uncharacterized protein</fullName>
    </submittedName>
</protein>
<accession>A0AAV1STL6</accession>
<dbReference type="AlphaFoldDB" id="A0AAV1STL6"/>
<keyword evidence="2" id="KW-0547">Nucleotide-binding</keyword>